<organism evidence="8">
    <name type="scientific">viral metagenome</name>
    <dbReference type="NCBI Taxonomy" id="1070528"/>
    <lineage>
        <taxon>unclassified sequences</taxon>
        <taxon>metagenomes</taxon>
        <taxon>organismal metagenomes</taxon>
    </lineage>
</organism>
<dbReference type="GO" id="GO:0032259">
    <property type="term" value="P:methylation"/>
    <property type="evidence" value="ECO:0007669"/>
    <property type="project" value="UniProtKB-KW"/>
</dbReference>
<dbReference type="InterPro" id="IPR045097">
    <property type="entry name" value="Thymidate_synth/dCMP_Mease"/>
</dbReference>
<evidence type="ECO:0000256" key="6">
    <source>
        <dbReference type="ARBA" id="ARBA00022727"/>
    </source>
</evidence>
<dbReference type="GO" id="GO:0006231">
    <property type="term" value="P:dTMP biosynthetic process"/>
    <property type="evidence" value="ECO:0007669"/>
    <property type="project" value="InterPro"/>
</dbReference>
<evidence type="ECO:0000256" key="5">
    <source>
        <dbReference type="ARBA" id="ARBA00022679"/>
    </source>
</evidence>
<protein>
    <recommendedName>
        <fullName evidence="3">thymidylate synthase</fullName>
        <ecNumber evidence="3">2.1.1.45</ecNumber>
    </recommendedName>
</protein>
<accession>A0A6C0JHC5</accession>
<keyword evidence="5" id="KW-0808">Transferase</keyword>
<evidence type="ECO:0000259" key="7">
    <source>
        <dbReference type="Pfam" id="PF00303"/>
    </source>
</evidence>
<evidence type="ECO:0000256" key="3">
    <source>
        <dbReference type="ARBA" id="ARBA00011947"/>
    </source>
</evidence>
<feature type="domain" description="Thymidylate synthase/dCMP hydroxymethylase" evidence="7">
    <location>
        <begin position="34"/>
        <end position="320"/>
    </location>
</feature>
<dbReference type="InterPro" id="IPR020940">
    <property type="entry name" value="Thymidylate_synthase_AS"/>
</dbReference>
<dbReference type="AlphaFoldDB" id="A0A6C0JHC5"/>
<dbReference type="Gene3D" id="3.30.572.10">
    <property type="entry name" value="Thymidylate synthase/dCMP hydroxymethylase domain"/>
    <property type="match status" value="1"/>
</dbReference>
<dbReference type="EMBL" id="MN740396">
    <property type="protein sequence ID" value="QHU04371.1"/>
    <property type="molecule type" value="Genomic_DNA"/>
</dbReference>
<proteinExistence type="inferred from homology"/>
<dbReference type="InterPro" id="IPR000398">
    <property type="entry name" value="Thymidylate_synthase"/>
</dbReference>
<dbReference type="InterPro" id="IPR036926">
    <property type="entry name" value="Thymidate_synth/dCMP_Mease_sf"/>
</dbReference>
<dbReference type="GO" id="GO:0006575">
    <property type="term" value="P:modified amino acid metabolic process"/>
    <property type="evidence" value="ECO:0007669"/>
    <property type="project" value="UniProtKB-ARBA"/>
</dbReference>
<dbReference type="PANTHER" id="PTHR11548:SF1">
    <property type="entry name" value="THYMIDYLATE SYNTHASE 1"/>
    <property type="match status" value="1"/>
</dbReference>
<dbReference type="Pfam" id="PF00303">
    <property type="entry name" value="Thymidylat_synt"/>
    <property type="match status" value="1"/>
</dbReference>
<dbReference type="PROSITE" id="PS00091">
    <property type="entry name" value="THYMIDYLATE_SYNTHASE"/>
    <property type="match status" value="1"/>
</dbReference>
<evidence type="ECO:0000256" key="2">
    <source>
        <dbReference type="ARBA" id="ARBA00009972"/>
    </source>
</evidence>
<dbReference type="SUPFAM" id="SSF55831">
    <property type="entry name" value="Thymidylate synthase/dCMP hydroxymethylase"/>
    <property type="match status" value="1"/>
</dbReference>
<evidence type="ECO:0000256" key="4">
    <source>
        <dbReference type="ARBA" id="ARBA00022603"/>
    </source>
</evidence>
<keyword evidence="6" id="KW-0545">Nucleotide biosynthesis</keyword>
<evidence type="ECO:0000256" key="1">
    <source>
        <dbReference type="ARBA" id="ARBA00004992"/>
    </source>
</evidence>
<sequence length="321" mass="37436">MSEHEEFKSLPYINDLLVKKSLISDTDKNKEEMQYLNLIQNILDNGFLEVGRNGKTLSIFGDSMRFSLKNGKIPILTTKKVAWKTCLKELLWFIRGETDNKILQRENVHIWDGNSSKEFKKSVGLEHYPEGILGTIYGYQWRHFNAPYDLINGTILDENKPGIDQLQYIIEQLKNPETRNSRRLIMSAWNPCQLNKMVLPPCHVMCHFNVHDGNKLSCSMYQRSVDVPIGSPFNIASYSFLTHLLAKHCDLEPHEFVYFMGNCHIYEEHLESIKEQLVRTPYEFPNLEIINKRENINDYVVDDFKVIGYKSHDVIKMNMVA</sequence>
<evidence type="ECO:0000313" key="8">
    <source>
        <dbReference type="EMBL" id="QHU04371.1"/>
    </source>
</evidence>
<dbReference type="CDD" id="cd00351">
    <property type="entry name" value="TS_Pyrimidine_HMase"/>
    <property type="match status" value="1"/>
</dbReference>
<keyword evidence="4" id="KW-0489">Methyltransferase</keyword>
<dbReference type="PRINTS" id="PR00108">
    <property type="entry name" value="THYMDSNTHASE"/>
</dbReference>
<comment type="pathway">
    <text evidence="1">Pyrimidine metabolism; dTTP biosynthesis.</text>
</comment>
<comment type="similarity">
    <text evidence="2">Belongs to the thymidylate synthase family.</text>
</comment>
<dbReference type="PANTHER" id="PTHR11548">
    <property type="entry name" value="THYMIDYLATE SYNTHASE 1"/>
    <property type="match status" value="1"/>
</dbReference>
<dbReference type="GO" id="GO:0005829">
    <property type="term" value="C:cytosol"/>
    <property type="evidence" value="ECO:0007669"/>
    <property type="project" value="TreeGrafter"/>
</dbReference>
<dbReference type="InterPro" id="IPR023451">
    <property type="entry name" value="Thymidate_synth/dCMP_Mease_dom"/>
</dbReference>
<dbReference type="FunFam" id="3.30.572.10:FF:000007">
    <property type="entry name" value="thymidylate synthase isoform X2"/>
    <property type="match status" value="1"/>
</dbReference>
<dbReference type="NCBIfam" id="TIGR03284">
    <property type="entry name" value="thym_sym"/>
    <property type="match status" value="1"/>
</dbReference>
<reference evidence="8" key="1">
    <citation type="journal article" date="2020" name="Nature">
        <title>Giant virus diversity and host interactions through global metagenomics.</title>
        <authorList>
            <person name="Schulz F."/>
            <person name="Roux S."/>
            <person name="Paez-Espino D."/>
            <person name="Jungbluth S."/>
            <person name="Walsh D.A."/>
            <person name="Denef V.J."/>
            <person name="McMahon K.D."/>
            <person name="Konstantinidis K.T."/>
            <person name="Eloe-Fadrosh E.A."/>
            <person name="Kyrpides N.C."/>
            <person name="Woyke T."/>
        </authorList>
    </citation>
    <scope>NUCLEOTIDE SEQUENCE</scope>
    <source>
        <strain evidence="8">GVMAG-M-3300027708-39</strain>
    </source>
</reference>
<dbReference type="HAMAP" id="MF_00008">
    <property type="entry name" value="Thymidy_synth_bact"/>
    <property type="match status" value="1"/>
</dbReference>
<dbReference type="GO" id="GO:0004799">
    <property type="term" value="F:thymidylate synthase activity"/>
    <property type="evidence" value="ECO:0007669"/>
    <property type="project" value="UniProtKB-EC"/>
</dbReference>
<name>A0A6C0JHC5_9ZZZZ</name>
<dbReference type="EC" id="2.1.1.45" evidence="3"/>